<evidence type="ECO:0000313" key="1">
    <source>
        <dbReference type="EMBL" id="KAG5987141.1"/>
    </source>
</evidence>
<name>A0A9P7N3Q5_9HYPO</name>
<sequence length="60" mass="6341">SVPDLLTRRPGSALEVPWKCPGSALADAPGRRRGSHGQCWSVPAGQCLLVSACWSVPKPM</sequence>
<comment type="caution">
    <text evidence="1">The sequence shown here is derived from an EMBL/GenBank/DDBJ whole genome shotgun (WGS) entry which is preliminary data.</text>
</comment>
<reference evidence="1" key="1">
    <citation type="journal article" date="2020" name="bioRxiv">
        <title>Whole genome comparisons of ergot fungi reveals the divergence and evolution of species within the genus Claviceps are the result of varying mechanisms driving genome evolution and host range expansion.</title>
        <authorList>
            <person name="Wyka S.A."/>
            <person name="Mondo S.J."/>
            <person name="Liu M."/>
            <person name="Dettman J."/>
            <person name="Nalam V."/>
            <person name="Broders K.D."/>
        </authorList>
    </citation>
    <scope>NUCLEOTIDE SEQUENCE</scope>
    <source>
        <strain evidence="1">CCC 602</strain>
    </source>
</reference>
<feature type="non-terminal residue" evidence="1">
    <location>
        <position position="1"/>
    </location>
</feature>
<feature type="non-terminal residue" evidence="1">
    <location>
        <position position="60"/>
    </location>
</feature>
<accession>A0A9P7N3Q5</accession>
<evidence type="ECO:0000313" key="2">
    <source>
        <dbReference type="Proteomes" id="UP000748025"/>
    </source>
</evidence>
<gene>
    <name evidence="1" type="ORF">E4U43_005213</name>
</gene>
<organism evidence="1 2">
    <name type="scientific">Claviceps pusilla</name>
    <dbReference type="NCBI Taxonomy" id="123648"/>
    <lineage>
        <taxon>Eukaryota</taxon>
        <taxon>Fungi</taxon>
        <taxon>Dikarya</taxon>
        <taxon>Ascomycota</taxon>
        <taxon>Pezizomycotina</taxon>
        <taxon>Sordariomycetes</taxon>
        <taxon>Hypocreomycetidae</taxon>
        <taxon>Hypocreales</taxon>
        <taxon>Clavicipitaceae</taxon>
        <taxon>Claviceps</taxon>
    </lineage>
</organism>
<protein>
    <submittedName>
        <fullName evidence="1">Uncharacterized protein</fullName>
    </submittedName>
</protein>
<dbReference type="Proteomes" id="UP000748025">
    <property type="component" value="Unassembled WGS sequence"/>
</dbReference>
<keyword evidence="2" id="KW-1185">Reference proteome</keyword>
<dbReference type="EMBL" id="SRPW01003397">
    <property type="protein sequence ID" value="KAG5987141.1"/>
    <property type="molecule type" value="Genomic_DNA"/>
</dbReference>
<dbReference type="AlphaFoldDB" id="A0A9P7N3Q5"/>
<proteinExistence type="predicted"/>